<feature type="transmembrane region" description="Helical" evidence="1">
    <location>
        <begin position="114"/>
        <end position="138"/>
    </location>
</feature>
<protein>
    <submittedName>
        <fullName evidence="2">Uncharacterized protein</fullName>
    </submittedName>
</protein>
<evidence type="ECO:0000313" key="2">
    <source>
        <dbReference type="EMBL" id="KKN44980.1"/>
    </source>
</evidence>
<keyword evidence="1" id="KW-1133">Transmembrane helix</keyword>
<reference evidence="2" key="1">
    <citation type="journal article" date="2015" name="Nature">
        <title>Complex archaea that bridge the gap between prokaryotes and eukaryotes.</title>
        <authorList>
            <person name="Spang A."/>
            <person name="Saw J.H."/>
            <person name="Jorgensen S.L."/>
            <person name="Zaremba-Niedzwiedzka K."/>
            <person name="Martijn J."/>
            <person name="Lind A.E."/>
            <person name="van Eijk R."/>
            <person name="Schleper C."/>
            <person name="Guy L."/>
            <person name="Ettema T.J."/>
        </authorList>
    </citation>
    <scope>NUCLEOTIDE SEQUENCE</scope>
</reference>
<accession>A0A0F9QLD1</accession>
<feature type="transmembrane region" description="Helical" evidence="1">
    <location>
        <begin position="158"/>
        <end position="177"/>
    </location>
</feature>
<organism evidence="2">
    <name type="scientific">marine sediment metagenome</name>
    <dbReference type="NCBI Taxonomy" id="412755"/>
    <lineage>
        <taxon>unclassified sequences</taxon>
        <taxon>metagenomes</taxon>
        <taxon>ecological metagenomes</taxon>
    </lineage>
</organism>
<gene>
    <name evidence="2" type="ORF">LCGC14_0687410</name>
</gene>
<feature type="transmembrane region" description="Helical" evidence="1">
    <location>
        <begin position="197"/>
        <end position="221"/>
    </location>
</feature>
<comment type="caution">
    <text evidence="2">The sequence shown here is derived from an EMBL/GenBank/DDBJ whole genome shotgun (WGS) entry which is preliminary data.</text>
</comment>
<sequence length="236" mass="27063">MKKILLTLFIGIFLISFASAGLENQGSGDQNQNFTINQVCSDATYTTLSTIQYPDRTIQIINTNMTSVGGGSYQYNFTNTTQIGRYDVAGISDGCSRTFSFYFTIGEELNTGRAIAYIGFIIIILFTFFLTIYGASLVRWKHLRSDEGKIITINHFRYVKIFLFTIAYFELMFLFGLSYKFFSEANIEGFTQFFNFVYQLFLNLIVPLIIFLIITIFVIWINNKNLSKRLNLGLDK</sequence>
<dbReference type="EMBL" id="LAZR01001417">
    <property type="protein sequence ID" value="KKN44980.1"/>
    <property type="molecule type" value="Genomic_DNA"/>
</dbReference>
<dbReference type="AlphaFoldDB" id="A0A0F9QLD1"/>
<keyword evidence="1" id="KW-0812">Transmembrane</keyword>
<keyword evidence="1" id="KW-0472">Membrane</keyword>
<proteinExistence type="predicted"/>
<evidence type="ECO:0000256" key="1">
    <source>
        <dbReference type="SAM" id="Phobius"/>
    </source>
</evidence>
<name>A0A0F9QLD1_9ZZZZ</name>